<dbReference type="PANTHER" id="PTHR30518:SF2">
    <property type="entry name" value="ENDOLYTIC MUREIN TRANSGLYCOSYLASE"/>
    <property type="match status" value="1"/>
</dbReference>
<proteinExistence type="inferred from homology"/>
<comment type="caution">
    <text evidence="8">The sequence shown here is derived from an EMBL/GenBank/DDBJ whole genome shotgun (WGS) entry which is preliminary data.</text>
</comment>
<dbReference type="Proteomes" id="UP000293550">
    <property type="component" value="Unassembled WGS sequence"/>
</dbReference>
<dbReference type="GO" id="GO:0071555">
    <property type="term" value="P:cell wall organization"/>
    <property type="evidence" value="ECO:0007669"/>
    <property type="project" value="UniProtKB-KW"/>
</dbReference>
<keyword evidence="2 7" id="KW-0812">Transmembrane</keyword>
<comment type="subcellular location">
    <subcellularLocation>
        <location evidence="7">Cell inner membrane</location>
        <topology evidence="7">Single-pass membrane protein</topology>
    </subcellularLocation>
</comment>
<keyword evidence="3 7" id="KW-1133">Transmembrane helix</keyword>
<reference evidence="8 9" key="1">
    <citation type="submission" date="2018-10" db="EMBL/GenBank/DDBJ databases">
        <title>An updated phylogeny of the Alphaproteobacteria reveals that the parasitic Rickettsiales and Holosporales have independent origins.</title>
        <authorList>
            <person name="Munoz-Gomez S.A."/>
            <person name="Hess S."/>
            <person name="Burger G."/>
            <person name="Lang B.F."/>
            <person name="Susko E."/>
            <person name="Slamovits C.H."/>
            <person name="Roger A.J."/>
        </authorList>
    </citation>
    <scope>NUCLEOTIDE SEQUENCE [LARGE SCALE GENOMIC DNA]</scope>
    <source>
        <strain evidence="8">HOLO01</strain>
    </source>
</reference>
<dbReference type="CDD" id="cd08010">
    <property type="entry name" value="MltG_like"/>
    <property type="match status" value="1"/>
</dbReference>
<keyword evidence="6 7" id="KW-0961">Cell wall biogenesis/degradation</keyword>
<keyword evidence="4 7" id="KW-0472">Membrane</keyword>
<keyword evidence="1 7" id="KW-1003">Cell membrane</keyword>
<dbReference type="OrthoDB" id="9814591at2"/>
<dbReference type="GO" id="GO:0005886">
    <property type="term" value="C:plasma membrane"/>
    <property type="evidence" value="ECO:0007669"/>
    <property type="project" value="UniProtKB-SubCell"/>
</dbReference>
<accession>A0A4Q7DPY9</accession>
<evidence type="ECO:0000256" key="7">
    <source>
        <dbReference type="HAMAP-Rule" id="MF_02065"/>
    </source>
</evidence>
<dbReference type="GO" id="GO:0009252">
    <property type="term" value="P:peptidoglycan biosynthetic process"/>
    <property type="evidence" value="ECO:0007669"/>
    <property type="project" value="UniProtKB-UniRule"/>
</dbReference>
<evidence type="ECO:0000256" key="6">
    <source>
        <dbReference type="ARBA" id="ARBA00023316"/>
    </source>
</evidence>
<sequence>MIISAKKFFSRLILLSCFLAVPFLCFYISSHYSVKTSVQTDPVTVVIKSGTSSYDIANQLADAGVIQHPWLFFAGYWLTGSKKPLIAGEYSFNQSESCWEVLQHIQAGRVVIRKLTVPEGWTVGQVMVALQQIDCLTGQITKEPPEGSLLPDTYLYVYGDSRQEIINRMMMAMSQQLKQLWAQRQSDNLNVQTPEAAVVLASIVEKETGIPEERARIAGVFLNRLRLGMPLQSDPTVIYALTLGKKPLDRSLTRGDLSINSVYNTYKINGLPPHPIACPGIQALKAVLNPVLSRDLYFVANGTGGHSFSETLEQHNHYVSKWRQFNRQIINANAKKS</sequence>
<comment type="function">
    <text evidence="7">Functions as a peptidoglycan terminase that cleaves nascent peptidoglycan strands endolytically to terminate their elongation.</text>
</comment>
<dbReference type="NCBIfam" id="TIGR00247">
    <property type="entry name" value="endolytic transglycosylase MltG"/>
    <property type="match status" value="1"/>
</dbReference>
<comment type="similarity">
    <text evidence="7">Belongs to the transglycosylase MltG family.</text>
</comment>
<dbReference type="GO" id="GO:0008932">
    <property type="term" value="F:lytic endotransglycosylase activity"/>
    <property type="evidence" value="ECO:0007669"/>
    <property type="project" value="UniProtKB-UniRule"/>
</dbReference>
<evidence type="ECO:0000256" key="1">
    <source>
        <dbReference type="ARBA" id="ARBA00022475"/>
    </source>
</evidence>
<dbReference type="PANTHER" id="PTHR30518">
    <property type="entry name" value="ENDOLYTIC MUREIN TRANSGLYCOSYLASE"/>
    <property type="match status" value="1"/>
</dbReference>
<organism evidence="8 9">
    <name type="scientific">Candidatus Finniella inopinata</name>
    <dbReference type="NCBI Taxonomy" id="1696036"/>
    <lineage>
        <taxon>Bacteria</taxon>
        <taxon>Pseudomonadati</taxon>
        <taxon>Pseudomonadota</taxon>
        <taxon>Alphaproteobacteria</taxon>
        <taxon>Holosporales</taxon>
        <taxon>Candidatus Paracaedibacteraceae</taxon>
        <taxon>Candidatus Finniella</taxon>
    </lineage>
</organism>
<keyword evidence="9" id="KW-1185">Reference proteome</keyword>
<gene>
    <name evidence="7 8" type="primary">mltG</name>
    <name evidence="8" type="ORF">EQU50_00485</name>
</gene>
<dbReference type="HAMAP" id="MF_02065">
    <property type="entry name" value="MltG"/>
    <property type="match status" value="1"/>
</dbReference>
<feature type="transmembrane region" description="Helical" evidence="7">
    <location>
        <begin position="12"/>
        <end position="29"/>
    </location>
</feature>
<evidence type="ECO:0000256" key="4">
    <source>
        <dbReference type="ARBA" id="ARBA00023136"/>
    </source>
</evidence>
<feature type="site" description="Important for catalytic activity" evidence="7">
    <location>
        <position position="207"/>
    </location>
</feature>
<dbReference type="Gene3D" id="3.30.1490.480">
    <property type="entry name" value="Endolytic murein transglycosylase"/>
    <property type="match status" value="1"/>
</dbReference>
<comment type="catalytic activity">
    <reaction evidence="7">
        <text>a peptidoglycan chain = a peptidoglycan chain with N-acetyl-1,6-anhydromuramyl-[peptide] at the reducing end + a peptidoglycan chain with N-acetylglucosamine at the non-reducing end.</text>
        <dbReference type="EC" id="4.2.2.29"/>
    </reaction>
</comment>
<keyword evidence="7" id="KW-0997">Cell inner membrane</keyword>
<evidence type="ECO:0000256" key="2">
    <source>
        <dbReference type="ARBA" id="ARBA00022692"/>
    </source>
</evidence>
<dbReference type="InterPro" id="IPR003770">
    <property type="entry name" value="MLTG-like"/>
</dbReference>
<dbReference type="AlphaFoldDB" id="A0A4Q7DPY9"/>
<dbReference type="Gene3D" id="3.30.160.60">
    <property type="entry name" value="Classic Zinc Finger"/>
    <property type="match status" value="1"/>
</dbReference>
<dbReference type="Pfam" id="PF02618">
    <property type="entry name" value="YceG"/>
    <property type="match status" value="1"/>
</dbReference>
<evidence type="ECO:0000313" key="8">
    <source>
        <dbReference type="EMBL" id="RZI47096.1"/>
    </source>
</evidence>
<dbReference type="EC" id="4.2.2.29" evidence="7"/>
<protein>
    <recommendedName>
        <fullName evidence="7">Endolytic murein transglycosylase</fullName>
        <ecNumber evidence="7">4.2.2.29</ecNumber>
    </recommendedName>
    <alternativeName>
        <fullName evidence="7">Peptidoglycan lytic transglycosylase</fullName>
    </alternativeName>
    <alternativeName>
        <fullName evidence="7">Peptidoglycan polymerization terminase</fullName>
    </alternativeName>
</protein>
<evidence type="ECO:0000256" key="5">
    <source>
        <dbReference type="ARBA" id="ARBA00023239"/>
    </source>
</evidence>
<keyword evidence="5 7" id="KW-0456">Lyase</keyword>
<dbReference type="EMBL" id="SCFB01000001">
    <property type="protein sequence ID" value="RZI47096.1"/>
    <property type="molecule type" value="Genomic_DNA"/>
</dbReference>
<evidence type="ECO:0000256" key="3">
    <source>
        <dbReference type="ARBA" id="ARBA00022989"/>
    </source>
</evidence>
<name>A0A4Q7DPY9_9PROT</name>
<evidence type="ECO:0000313" key="9">
    <source>
        <dbReference type="Proteomes" id="UP000293550"/>
    </source>
</evidence>